<evidence type="ECO:0000259" key="2">
    <source>
        <dbReference type="PROSITE" id="PS50245"/>
    </source>
</evidence>
<organism evidence="3 4">
    <name type="scientific">Trichonephila clavipes</name>
    <name type="common">Golden silk orbweaver</name>
    <name type="synonym">Nephila clavipes</name>
    <dbReference type="NCBI Taxonomy" id="2585209"/>
    <lineage>
        <taxon>Eukaryota</taxon>
        <taxon>Metazoa</taxon>
        <taxon>Ecdysozoa</taxon>
        <taxon>Arthropoda</taxon>
        <taxon>Chelicerata</taxon>
        <taxon>Arachnida</taxon>
        <taxon>Araneae</taxon>
        <taxon>Araneomorphae</taxon>
        <taxon>Entelegynae</taxon>
        <taxon>Araneoidea</taxon>
        <taxon>Nephilidae</taxon>
        <taxon>Trichonephila</taxon>
    </lineage>
</organism>
<feature type="compositionally biased region" description="Basic and acidic residues" evidence="1">
    <location>
        <begin position="1099"/>
        <end position="1111"/>
    </location>
</feature>
<dbReference type="Gene3D" id="2.30.30.190">
    <property type="entry name" value="CAP Gly-rich-like domain"/>
    <property type="match status" value="1"/>
</dbReference>
<feature type="compositionally biased region" description="Basic and acidic residues" evidence="1">
    <location>
        <begin position="932"/>
        <end position="946"/>
    </location>
</feature>
<feature type="compositionally biased region" description="Polar residues" evidence="1">
    <location>
        <begin position="750"/>
        <end position="765"/>
    </location>
</feature>
<protein>
    <submittedName>
        <fullName evidence="3">CAP-Gly domain-containing linker protein 1</fullName>
    </submittedName>
</protein>
<dbReference type="SMART" id="SM01052">
    <property type="entry name" value="CAP_GLY"/>
    <property type="match status" value="1"/>
</dbReference>
<feature type="compositionally biased region" description="Basic and acidic residues" evidence="1">
    <location>
        <begin position="900"/>
        <end position="925"/>
    </location>
</feature>
<feature type="compositionally biased region" description="Low complexity" evidence="1">
    <location>
        <begin position="1232"/>
        <end position="1251"/>
    </location>
</feature>
<feature type="region of interest" description="Disordered" evidence="1">
    <location>
        <begin position="887"/>
        <end position="976"/>
    </location>
</feature>
<dbReference type="Pfam" id="PF01302">
    <property type="entry name" value="CAP_GLY"/>
    <property type="match status" value="1"/>
</dbReference>
<feature type="region of interest" description="Disordered" evidence="1">
    <location>
        <begin position="801"/>
        <end position="843"/>
    </location>
</feature>
<feature type="compositionally biased region" description="Low complexity" evidence="1">
    <location>
        <begin position="1159"/>
        <end position="1188"/>
    </location>
</feature>
<dbReference type="PROSITE" id="PS00845">
    <property type="entry name" value="CAP_GLY_1"/>
    <property type="match status" value="1"/>
</dbReference>
<feature type="region of interest" description="Disordered" evidence="1">
    <location>
        <begin position="740"/>
        <end position="765"/>
    </location>
</feature>
<reference evidence="3" key="1">
    <citation type="submission" date="2020-08" db="EMBL/GenBank/DDBJ databases">
        <title>Multicomponent nature underlies the extraordinary mechanical properties of spider dragline silk.</title>
        <authorList>
            <person name="Kono N."/>
            <person name="Nakamura H."/>
            <person name="Mori M."/>
            <person name="Yoshida Y."/>
            <person name="Ohtoshi R."/>
            <person name="Malay A.D."/>
            <person name="Moran D.A.P."/>
            <person name="Tomita M."/>
            <person name="Numata K."/>
            <person name="Arakawa K."/>
        </authorList>
    </citation>
    <scope>NUCLEOTIDE SEQUENCE</scope>
</reference>
<feature type="compositionally biased region" description="Basic and acidic residues" evidence="1">
    <location>
        <begin position="956"/>
        <end position="966"/>
    </location>
</feature>
<evidence type="ECO:0000313" key="3">
    <source>
        <dbReference type="EMBL" id="GFY05353.1"/>
    </source>
</evidence>
<dbReference type="PANTHER" id="PTHR18916">
    <property type="entry name" value="DYNACTIN 1-RELATED MICROTUBULE-BINDING"/>
    <property type="match status" value="1"/>
</dbReference>
<feature type="region of interest" description="Disordered" evidence="1">
    <location>
        <begin position="1062"/>
        <end position="1118"/>
    </location>
</feature>
<name>A0A8X6S5W1_TRICX</name>
<sequence>MHEQLDDKLFLKDFPLNSNVIRGTLQQPHRREIMAGVCSSIPDAIKGPSSDEIRGRQPMACVPHENGYVDIMETRLRCGSVRQKSKVPRACCSQRSDYVDCTPNNGSLRKESPMSGSSSIQSSDTDEHKEWQRLVGERVCISGVKQGILRYFGRTNFAQGYWCGVELDEPVGKNNGTVNGVIYFNCKPNHGIFAPVSKVSKLNDLSSCNWQIDTREIMAAAQQHEARYRHPHWDYNLGLLADTESSETKYIKNSISDPSFLRATMRATMPRCSESFPYDKRSFVEQQEAVPVNFRNVRNFEMLDGSSRRSKSQSSSVTTVVKNSSSRSLGKFRYNKKNPYLSSNGGYFEDSGSESLREKHASLRSAVTGLQNPSLMAEEYEQFLRTPTNSGEVSPLSSEAKRFNEMPLYDYGKMPDTFLNAFQSHDLSDFEDDTEDHMSVDYDESLGILTPSQMKDLTLGPDFPTSLSDIRGMDFPSSESFDDINDLPEDEQVHDVSVYRVSESSAVRNVEVSKPNNLGNYNSKSYSVSSEDKVHVSSTDKFLYSISQKDHDSYALETCFSSSSVEDFGLSYKINNLSAATTVCNDQHKIKNVEKERYFDEKSFSKTSSGEPTLNTNIRLIQNNTLIATGAPFSESDASSLGDQNKTEVDQNISTYHCRDDGGKAKSNTLKSSAKEEICRKNYDTDDSRDSLQTESEGNTTMKEKLTVSWEDCLSHNNDCMYSHVERPDSVYTVGSSDTGFQEDGELEGMTTSLDSSDGNKRFSTTSRDSCIVADEVDVYKIAESNSTSGYSTGLSDSCCNDRVEDDSSSKPLTDEEIQDSVGPCDSEDAFSFQESNSLSKDPEIMTIESEITTEAVTALCNNDSTSDALCETMVEDSTLTEIHDLLLSPEENRSPSSVEAKEMPVDPPKEPADDTKTTEKKESDSSPARSTPEKKPTQTKSKVDVSRTGANRTSRMCDEESDKKKQMTKSPKKNVMSKIKAMIEATSCKAAPKTKPEAIEQVSRRAISVPKKSRWEAVTSKIAASLAEEKTKPKTKREIKSRVDTNLITARQQVTVCKSPKLDSSRLSNCDGSMSPISVSSRDRRPLTERNSTTSSLREARVKLSRDSKQRPKSPRHLHRLLSLMAGCAPVCRMTYVIATPPGPSGKACITSRSASPVAASESSSTSLTSHSKIAQWKGSTSTVASSAPPPPVIGSAKRPPPVVSNAKATVPSARTTARVPNKKPPVPKIRVSAPPSSRMRSPSPAVSKTKQTKTTKGHTGVVVPLKICIVERLMHDSKNLTLVGCGNLGSEMPAQLSKLRGPSPVCGFLVRRNEYMNAQ</sequence>
<dbReference type="EMBL" id="BMAU01021250">
    <property type="protein sequence ID" value="GFY05353.1"/>
    <property type="molecule type" value="Genomic_DNA"/>
</dbReference>
<accession>A0A8X6S5W1</accession>
<gene>
    <name evidence="3" type="primary">Clip1</name>
    <name evidence="3" type="ORF">TNCV_2207992</name>
</gene>
<proteinExistence type="predicted"/>
<dbReference type="PROSITE" id="PS50245">
    <property type="entry name" value="CAP_GLY_2"/>
    <property type="match status" value="1"/>
</dbReference>
<feature type="region of interest" description="Disordered" evidence="1">
    <location>
        <begin position="1159"/>
        <end position="1259"/>
    </location>
</feature>
<feature type="compositionally biased region" description="Pro residues" evidence="1">
    <location>
        <begin position="1189"/>
        <end position="1204"/>
    </location>
</feature>
<dbReference type="InterPro" id="IPR000938">
    <property type="entry name" value="CAP-Gly_domain"/>
</dbReference>
<dbReference type="Proteomes" id="UP000887159">
    <property type="component" value="Unassembled WGS sequence"/>
</dbReference>
<keyword evidence="4" id="KW-1185">Reference proteome</keyword>
<feature type="compositionally biased region" description="Low complexity" evidence="1">
    <location>
        <begin position="113"/>
        <end position="123"/>
    </location>
</feature>
<feature type="compositionally biased region" description="Polar residues" evidence="1">
    <location>
        <begin position="1066"/>
        <end position="1081"/>
    </location>
</feature>
<feature type="domain" description="CAP-Gly" evidence="2">
    <location>
        <begin position="153"/>
        <end position="195"/>
    </location>
</feature>
<dbReference type="SUPFAM" id="SSF74924">
    <property type="entry name" value="Cap-Gly domain"/>
    <property type="match status" value="1"/>
</dbReference>
<evidence type="ECO:0000313" key="4">
    <source>
        <dbReference type="Proteomes" id="UP000887159"/>
    </source>
</evidence>
<dbReference type="InterPro" id="IPR036859">
    <property type="entry name" value="CAP-Gly_dom_sf"/>
</dbReference>
<feature type="region of interest" description="Disordered" evidence="1">
    <location>
        <begin position="103"/>
        <end position="127"/>
    </location>
</feature>
<dbReference type="PANTHER" id="PTHR18916:SF93">
    <property type="entry name" value="RESTIN HOMOLOG"/>
    <property type="match status" value="1"/>
</dbReference>
<comment type="caution">
    <text evidence="3">The sequence shown here is derived from an EMBL/GenBank/DDBJ whole genome shotgun (WGS) entry which is preliminary data.</text>
</comment>
<evidence type="ECO:0000256" key="1">
    <source>
        <dbReference type="SAM" id="MobiDB-lite"/>
    </source>
</evidence>